<gene>
    <name evidence="2" type="ORF">Psi01_60580</name>
</gene>
<keyword evidence="3" id="KW-1185">Reference proteome</keyword>
<dbReference type="AlphaFoldDB" id="A0A8J3STP4"/>
<dbReference type="Proteomes" id="UP000619788">
    <property type="component" value="Unassembled WGS sequence"/>
</dbReference>
<proteinExistence type="predicted"/>
<evidence type="ECO:0000313" key="3">
    <source>
        <dbReference type="Proteomes" id="UP000619788"/>
    </source>
</evidence>
<dbReference type="EMBL" id="BOOJ01000052">
    <property type="protein sequence ID" value="GIH95428.1"/>
    <property type="molecule type" value="Genomic_DNA"/>
</dbReference>
<evidence type="ECO:0000313" key="2">
    <source>
        <dbReference type="EMBL" id="GIH95428.1"/>
    </source>
</evidence>
<dbReference type="RefSeq" id="WP_204067523.1">
    <property type="nucleotide sequence ID" value="NZ_BOOJ01000052.1"/>
</dbReference>
<feature type="region of interest" description="Disordered" evidence="1">
    <location>
        <begin position="201"/>
        <end position="221"/>
    </location>
</feature>
<accession>A0A8J3STP4</accession>
<sequence length="221" mass="24169">MSMPAPTSPVLIVSPSELARRMSIPQPMTEGDRWVVEQAIVDAQTDLESYLGRPITPRTYTQAGLWPDPGQPFGWHLAHQPVIAVISSTPEVVDGQPTGRYSVVYTAGLDAATDPALEPMRRLVRAHAMASAPLRELARRLAPQPPRLPQSITVEGQSVTYANDNDSGQQVADGDRAVGSLPTFASCDQWKVRGRRAYQEPSRASAPWPYDQHTYTGQWGA</sequence>
<comment type="caution">
    <text evidence="2">The sequence shown here is derived from an EMBL/GenBank/DDBJ whole genome shotgun (WGS) entry which is preliminary data.</text>
</comment>
<reference evidence="2 3" key="1">
    <citation type="submission" date="2021-01" db="EMBL/GenBank/DDBJ databases">
        <title>Whole genome shotgun sequence of Planobispora siamensis NBRC 107568.</title>
        <authorList>
            <person name="Komaki H."/>
            <person name="Tamura T."/>
        </authorList>
    </citation>
    <scope>NUCLEOTIDE SEQUENCE [LARGE SCALE GENOMIC DNA]</scope>
    <source>
        <strain evidence="2 3">NBRC 107568</strain>
    </source>
</reference>
<evidence type="ECO:0000256" key="1">
    <source>
        <dbReference type="SAM" id="MobiDB-lite"/>
    </source>
</evidence>
<protein>
    <submittedName>
        <fullName evidence="2">Uncharacterized protein</fullName>
    </submittedName>
</protein>
<name>A0A8J3STP4_9ACTN</name>
<organism evidence="2 3">
    <name type="scientific">Planobispora siamensis</name>
    <dbReference type="NCBI Taxonomy" id="936338"/>
    <lineage>
        <taxon>Bacteria</taxon>
        <taxon>Bacillati</taxon>
        <taxon>Actinomycetota</taxon>
        <taxon>Actinomycetes</taxon>
        <taxon>Streptosporangiales</taxon>
        <taxon>Streptosporangiaceae</taxon>
        <taxon>Planobispora</taxon>
    </lineage>
</organism>